<organism evidence="1 2">
    <name type="scientific">Faecalicatena faecalis</name>
    <dbReference type="NCBI Taxonomy" id="2726362"/>
    <lineage>
        <taxon>Bacteria</taxon>
        <taxon>Bacillati</taxon>
        <taxon>Bacillota</taxon>
        <taxon>Clostridia</taxon>
        <taxon>Lachnospirales</taxon>
        <taxon>Lachnospiraceae</taxon>
        <taxon>Faecalicatena</taxon>
    </lineage>
</organism>
<keyword evidence="2" id="KW-1185">Reference proteome</keyword>
<evidence type="ECO:0000313" key="1">
    <source>
        <dbReference type="EMBL" id="MBU3875839.1"/>
    </source>
</evidence>
<evidence type="ECO:0000313" key="2">
    <source>
        <dbReference type="Proteomes" id="UP000723714"/>
    </source>
</evidence>
<dbReference type="EMBL" id="JABACJ020000006">
    <property type="protein sequence ID" value="MBU3875839.1"/>
    <property type="molecule type" value="Genomic_DNA"/>
</dbReference>
<reference evidence="1 2" key="1">
    <citation type="submission" date="2021-06" db="EMBL/GenBank/DDBJ databases">
        <title>Faecalicatena sp. nov. isolated from porcine feces.</title>
        <authorList>
            <person name="Oh B.S."/>
            <person name="Lee J.H."/>
        </authorList>
    </citation>
    <scope>NUCLEOTIDE SEQUENCE [LARGE SCALE GENOMIC DNA]</scope>
    <source>
        <strain evidence="1 2">AGMB00832</strain>
    </source>
</reference>
<dbReference type="Proteomes" id="UP000723714">
    <property type="component" value="Unassembled WGS sequence"/>
</dbReference>
<sequence>MMSERLENKCRALIEEHKYVECEKVIVMSMIKMPHSAVPHNLMGILLEKEHNHILAMRHFRAAYGLDPAYVPARYNLDHYGEVFPTGLRQCAYTEEDCPVTKDSYLNM</sequence>
<gene>
    <name evidence="1" type="ORF">HGO97_008440</name>
</gene>
<dbReference type="RefSeq" id="WP_216240870.1">
    <property type="nucleotide sequence ID" value="NZ_JABACJ020000006.1"/>
</dbReference>
<name>A0ABS6D2L3_9FIRM</name>
<accession>A0ABS6D2L3</accession>
<proteinExistence type="predicted"/>
<protein>
    <submittedName>
        <fullName evidence="1">Uncharacterized protein</fullName>
    </submittedName>
</protein>
<comment type="caution">
    <text evidence="1">The sequence shown here is derived from an EMBL/GenBank/DDBJ whole genome shotgun (WGS) entry which is preliminary data.</text>
</comment>